<keyword evidence="7" id="KW-0804">Transcription</keyword>
<dbReference type="InterPro" id="IPR036390">
    <property type="entry name" value="WH_DNA-bd_sf"/>
</dbReference>
<dbReference type="AlphaFoldDB" id="A0A7C3CKX4"/>
<dbReference type="PANTHER" id="PTHR33202:SF8">
    <property type="entry name" value="PEROXIDE-RESPONSIVE REPRESSOR PERR"/>
    <property type="match status" value="1"/>
</dbReference>
<feature type="binding site" evidence="8">
    <location>
        <position position="93"/>
    </location>
    <ligand>
        <name>Zn(2+)</name>
        <dbReference type="ChEBI" id="CHEBI:29105"/>
    </ligand>
</feature>
<reference evidence="9" key="1">
    <citation type="journal article" date="2020" name="mSystems">
        <title>Genome- and Community-Level Interaction Insights into Carbon Utilization and Element Cycling Functions of Hydrothermarchaeota in Hydrothermal Sediment.</title>
        <authorList>
            <person name="Zhou Z."/>
            <person name="Liu Y."/>
            <person name="Xu W."/>
            <person name="Pan J."/>
            <person name="Luo Z.H."/>
            <person name="Li M."/>
        </authorList>
    </citation>
    <scope>NUCLEOTIDE SEQUENCE [LARGE SCALE GENOMIC DNA]</scope>
    <source>
        <strain evidence="9">HyVt-483</strain>
    </source>
</reference>
<evidence type="ECO:0000256" key="3">
    <source>
        <dbReference type="ARBA" id="ARBA00022723"/>
    </source>
</evidence>
<dbReference type="GO" id="GO:0008270">
    <property type="term" value="F:zinc ion binding"/>
    <property type="evidence" value="ECO:0007669"/>
    <property type="project" value="TreeGrafter"/>
</dbReference>
<evidence type="ECO:0000256" key="5">
    <source>
        <dbReference type="ARBA" id="ARBA00023015"/>
    </source>
</evidence>
<dbReference type="FunFam" id="1.10.10.10:FF:000051">
    <property type="entry name" value="Fur family transcriptional regulator"/>
    <property type="match status" value="1"/>
</dbReference>
<feature type="binding site" evidence="8">
    <location>
        <position position="131"/>
    </location>
    <ligand>
        <name>Zn(2+)</name>
        <dbReference type="ChEBI" id="CHEBI:29105"/>
    </ligand>
</feature>
<evidence type="ECO:0000256" key="1">
    <source>
        <dbReference type="ARBA" id="ARBA00007957"/>
    </source>
</evidence>
<keyword evidence="4 8" id="KW-0862">Zinc</keyword>
<evidence type="ECO:0000256" key="6">
    <source>
        <dbReference type="ARBA" id="ARBA00023125"/>
    </source>
</evidence>
<dbReference type="Gene3D" id="3.30.1490.190">
    <property type="match status" value="1"/>
</dbReference>
<comment type="similarity">
    <text evidence="1">Belongs to the Fur family.</text>
</comment>
<evidence type="ECO:0000256" key="2">
    <source>
        <dbReference type="ARBA" id="ARBA00022491"/>
    </source>
</evidence>
<evidence type="ECO:0000256" key="4">
    <source>
        <dbReference type="ARBA" id="ARBA00022833"/>
    </source>
</evidence>
<sequence length="136" mass="16188">MSEERIEYYRNLGLKITPQRLAILEYLEKHFTAHPTAEDIYRYVKERFPSMSFATVYNTLEALKERGLVKELYIEEGKKRFDLNVQPHHHFYCTSCGRLIDLHEGVKVEISERFKNKLNILEIRVFFLGICDRCQG</sequence>
<evidence type="ECO:0000313" key="9">
    <source>
        <dbReference type="EMBL" id="HFC98176.1"/>
    </source>
</evidence>
<proteinExistence type="inferred from homology"/>
<dbReference type="GO" id="GO:0000976">
    <property type="term" value="F:transcription cis-regulatory region binding"/>
    <property type="evidence" value="ECO:0007669"/>
    <property type="project" value="TreeGrafter"/>
</dbReference>
<evidence type="ECO:0000256" key="8">
    <source>
        <dbReference type="PIRSR" id="PIRSR602481-1"/>
    </source>
</evidence>
<dbReference type="InterPro" id="IPR002481">
    <property type="entry name" value="FUR"/>
</dbReference>
<comment type="caution">
    <text evidence="9">The sequence shown here is derived from an EMBL/GenBank/DDBJ whole genome shotgun (WGS) entry which is preliminary data.</text>
</comment>
<organism evidence="9">
    <name type="scientific">Thermosulfurimonas dismutans</name>
    <dbReference type="NCBI Taxonomy" id="999894"/>
    <lineage>
        <taxon>Bacteria</taxon>
        <taxon>Pseudomonadati</taxon>
        <taxon>Thermodesulfobacteriota</taxon>
        <taxon>Thermodesulfobacteria</taxon>
        <taxon>Thermodesulfobacteriales</taxon>
        <taxon>Thermodesulfobacteriaceae</taxon>
        <taxon>Thermosulfurimonas</taxon>
    </lineage>
</organism>
<dbReference type="PANTHER" id="PTHR33202">
    <property type="entry name" value="ZINC UPTAKE REGULATION PROTEIN"/>
    <property type="match status" value="1"/>
</dbReference>
<keyword evidence="6" id="KW-0238">DNA-binding</keyword>
<feature type="binding site" evidence="8">
    <location>
        <position position="96"/>
    </location>
    <ligand>
        <name>Zn(2+)</name>
        <dbReference type="ChEBI" id="CHEBI:29105"/>
    </ligand>
</feature>
<dbReference type="InterPro" id="IPR036388">
    <property type="entry name" value="WH-like_DNA-bd_sf"/>
</dbReference>
<evidence type="ECO:0000256" key="7">
    <source>
        <dbReference type="ARBA" id="ARBA00023163"/>
    </source>
</evidence>
<dbReference type="GO" id="GO:0045892">
    <property type="term" value="P:negative regulation of DNA-templated transcription"/>
    <property type="evidence" value="ECO:0007669"/>
    <property type="project" value="TreeGrafter"/>
</dbReference>
<feature type="binding site" evidence="8">
    <location>
        <position position="134"/>
    </location>
    <ligand>
        <name>Zn(2+)</name>
        <dbReference type="ChEBI" id="CHEBI:29105"/>
    </ligand>
</feature>
<dbReference type="Pfam" id="PF01475">
    <property type="entry name" value="FUR"/>
    <property type="match status" value="1"/>
</dbReference>
<protein>
    <submittedName>
        <fullName evidence="9">Transcriptional repressor</fullName>
    </submittedName>
</protein>
<keyword evidence="3 8" id="KW-0479">Metal-binding</keyword>
<gene>
    <name evidence="9" type="ORF">ENJ40_06950</name>
</gene>
<dbReference type="EMBL" id="DRMH01000089">
    <property type="protein sequence ID" value="HFC98176.1"/>
    <property type="molecule type" value="Genomic_DNA"/>
</dbReference>
<accession>A0A7C3CKX4</accession>
<comment type="cofactor">
    <cofactor evidence="8">
        <name>Zn(2+)</name>
        <dbReference type="ChEBI" id="CHEBI:29105"/>
    </cofactor>
    <text evidence="8">Binds 1 zinc ion per subunit.</text>
</comment>
<dbReference type="CDD" id="cd07153">
    <property type="entry name" value="Fur_like"/>
    <property type="match status" value="1"/>
</dbReference>
<dbReference type="SUPFAM" id="SSF46785">
    <property type="entry name" value="Winged helix' DNA-binding domain"/>
    <property type="match status" value="1"/>
</dbReference>
<keyword evidence="5" id="KW-0805">Transcription regulation</keyword>
<dbReference type="GO" id="GO:0003700">
    <property type="term" value="F:DNA-binding transcription factor activity"/>
    <property type="evidence" value="ECO:0007669"/>
    <property type="project" value="InterPro"/>
</dbReference>
<name>A0A7C3CKX4_9BACT</name>
<dbReference type="Gene3D" id="1.10.10.10">
    <property type="entry name" value="Winged helix-like DNA-binding domain superfamily/Winged helix DNA-binding domain"/>
    <property type="match status" value="1"/>
</dbReference>
<dbReference type="Proteomes" id="UP000886043">
    <property type="component" value="Unassembled WGS sequence"/>
</dbReference>
<dbReference type="GO" id="GO:1900376">
    <property type="term" value="P:regulation of secondary metabolite biosynthetic process"/>
    <property type="evidence" value="ECO:0007669"/>
    <property type="project" value="TreeGrafter"/>
</dbReference>
<keyword evidence="2" id="KW-0678">Repressor</keyword>
<dbReference type="InterPro" id="IPR043135">
    <property type="entry name" value="Fur_C"/>
</dbReference>